<dbReference type="PANTHER" id="PTHR24355:SF1">
    <property type="entry name" value="RIBOSOMAL PROTEIN S6 KINASE-RELATED PROTEIN"/>
    <property type="match status" value="1"/>
</dbReference>
<dbReference type="GO" id="GO:0005524">
    <property type="term" value="F:ATP binding"/>
    <property type="evidence" value="ECO:0007669"/>
    <property type="project" value="UniProtKB-KW"/>
</dbReference>
<evidence type="ECO:0000256" key="5">
    <source>
        <dbReference type="ARBA" id="ARBA00022840"/>
    </source>
</evidence>
<dbReference type="InterPro" id="IPR011009">
    <property type="entry name" value="Kinase-like_dom_sf"/>
</dbReference>
<dbReference type="Proteomes" id="UP001176961">
    <property type="component" value="Unassembled WGS sequence"/>
</dbReference>
<dbReference type="EMBL" id="CATQJL010000223">
    <property type="protein sequence ID" value="CAJ0599892.1"/>
    <property type="molecule type" value="Genomic_DNA"/>
</dbReference>
<name>A0AA36GXD0_CYLNA</name>
<accession>A0AA36GXD0</accession>
<keyword evidence="8" id="KW-1185">Reference proteome</keyword>
<evidence type="ECO:0000313" key="8">
    <source>
        <dbReference type="Proteomes" id="UP001176961"/>
    </source>
</evidence>
<keyword evidence="1" id="KW-0723">Serine/threonine-protein kinase</keyword>
<dbReference type="PROSITE" id="PS50011">
    <property type="entry name" value="PROTEIN_KINASE_DOM"/>
    <property type="match status" value="1"/>
</dbReference>
<evidence type="ECO:0000256" key="2">
    <source>
        <dbReference type="ARBA" id="ARBA00022679"/>
    </source>
</evidence>
<proteinExistence type="predicted"/>
<dbReference type="PROSITE" id="PS00108">
    <property type="entry name" value="PROTEIN_KINASE_ST"/>
    <property type="match status" value="1"/>
</dbReference>
<organism evidence="7 8">
    <name type="scientific">Cylicocyclus nassatus</name>
    <name type="common">Nematode worm</name>
    <dbReference type="NCBI Taxonomy" id="53992"/>
    <lineage>
        <taxon>Eukaryota</taxon>
        <taxon>Metazoa</taxon>
        <taxon>Ecdysozoa</taxon>
        <taxon>Nematoda</taxon>
        <taxon>Chromadorea</taxon>
        <taxon>Rhabditida</taxon>
        <taxon>Rhabditina</taxon>
        <taxon>Rhabditomorpha</taxon>
        <taxon>Strongyloidea</taxon>
        <taxon>Strongylidae</taxon>
        <taxon>Cylicocyclus</taxon>
    </lineage>
</organism>
<keyword evidence="4" id="KW-0418">Kinase</keyword>
<dbReference type="GO" id="GO:0004674">
    <property type="term" value="F:protein serine/threonine kinase activity"/>
    <property type="evidence" value="ECO:0007669"/>
    <property type="project" value="UniProtKB-KW"/>
</dbReference>
<dbReference type="Gene3D" id="1.10.510.10">
    <property type="entry name" value="Transferase(Phosphotransferase) domain 1"/>
    <property type="match status" value="1"/>
</dbReference>
<evidence type="ECO:0000256" key="3">
    <source>
        <dbReference type="ARBA" id="ARBA00022741"/>
    </source>
</evidence>
<sequence length="244" mass="28218">MYTVYRIQLQYPIGGIGDMFALFREHGCLPNRAVQIYGAELGLALDFLHNNGVVYRDLKLENIVLDSLGHVRVVDFGLSKQLLNGEYTATICGTLQYMSPDVACEKPYSHYVDWWSLAVLLHILATGRYPYPNANATHHQELRFVDYSTPLECEHDLGGLFDEMLVPSFNKRLCTFDAFRKHDFFKSIDFEDVLALRYNPLDEILRKDDNSDTTSIVDWDSEESMEAFGENYEFENFDYFNDEV</sequence>
<keyword evidence="5" id="KW-0067">ATP-binding</keyword>
<evidence type="ECO:0000259" key="6">
    <source>
        <dbReference type="PROSITE" id="PS50011"/>
    </source>
</evidence>
<dbReference type="AlphaFoldDB" id="A0AA36GXD0"/>
<keyword evidence="3" id="KW-0547">Nucleotide-binding</keyword>
<evidence type="ECO:0000256" key="4">
    <source>
        <dbReference type="ARBA" id="ARBA00022777"/>
    </source>
</evidence>
<keyword evidence="2" id="KW-0808">Transferase</keyword>
<feature type="domain" description="Protein kinase" evidence="6">
    <location>
        <begin position="1"/>
        <end position="185"/>
    </location>
</feature>
<dbReference type="Pfam" id="PF00069">
    <property type="entry name" value="Pkinase"/>
    <property type="match status" value="1"/>
</dbReference>
<dbReference type="InterPro" id="IPR008271">
    <property type="entry name" value="Ser/Thr_kinase_AS"/>
</dbReference>
<dbReference type="InterPro" id="IPR000719">
    <property type="entry name" value="Prot_kinase_dom"/>
</dbReference>
<dbReference type="PANTHER" id="PTHR24355">
    <property type="entry name" value="G PROTEIN-COUPLED RECEPTOR KINASE/RIBOSOMAL PROTEIN S6 KINASE"/>
    <property type="match status" value="1"/>
</dbReference>
<dbReference type="SMART" id="SM00220">
    <property type="entry name" value="S_TKc"/>
    <property type="match status" value="1"/>
</dbReference>
<comment type="caution">
    <text evidence="7">The sequence shown here is derived from an EMBL/GenBank/DDBJ whole genome shotgun (WGS) entry which is preliminary data.</text>
</comment>
<reference evidence="7" key="1">
    <citation type="submission" date="2023-07" db="EMBL/GenBank/DDBJ databases">
        <authorList>
            <consortium name="CYATHOMIX"/>
        </authorList>
    </citation>
    <scope>NUCLEOTIDE SEQUENCE</scope>
    <source>
        <strain evidence="7">N/A</strain>
    </source>
</reference>
<gene>
    <name evidence="7" type="ORF">CYNAS_LOCUS11875</name>
</gene>
<evidence type="ECO:0000313" key="7">
    <source>
        <dbReference type="EMBL" id="CAJ0599892.1"/>
    </source>
</evidence>
<dbReference type="SUPFAM" id="SSF56112">
    <property type="entry name" value="Protein kinase-like (PK-like)"/>
    <property type="match status" value="1"/>
</dbReference>
<protein>
    <recommendedName>
        <fullName evidence="6">Protein kinase domain-containing protein</fullName>
    </recommendedName>
</protein>
<evidence type="ECO:0000256" key="1">
    <source>
        <dbReference type="ARBA" id="ARBA00022527"/>
    </source>
</evidence>